<organism evidence="2 3">
    <name type="scientific">Rohdeia mirabilis</name>
    <dbReference type="NCBI Taxonomy" id="2528008"/>
    <lineage>
        <taxon>Bacteria</taxon>
        <taxon>Pseudomonadati</taxon>
        <taxon>Planctomycetota</taxon>
        <taxon>Planctomycetia</taxon>
        <taxon>Planctomycetia incertae sedis</taxon>
        <taxon>Rohdeia</taxon>
    </lineage>
</organism>
<dbReference type="Proteomes" id="UP000319342">
    <property type="component" value="Chromosome"/>
</dbReference>
<evidence type="ECO:0000313" key="3">
    <source>
        <dbReference type="Proteomes" id="UP000319342"/>
    </source>
</evidence>
<keyword evidence="3" id="KW-1185">Reference proteome</keyword>
<dbReference type="OrthoDB" id="8617430at2"/>
<dbReference type="AlphaFoldDB" id="A0A518CZN8"/>
<dbReference type="EMBL" id="CP036290">
    <property type="protein sequence ID" value="QDU84691.1"/>
    <property type="molecule type" value="Genomic_DNA"/>
</dbReference>
<keyword evidence="1" id="KW-1133">Transmembrane helix</keyword>
<protein>
    <submittedName>
        <fullName evidence="2">Uncharacterized protein</fullName>
    </submittedName>
</protein>
<dbReference type="RefSeq" id="WP_145186691.1">
    <property type="nucleotide sequence ID" value="NZ_CP036290.1"/>
</dbReference>
<name>A0A518CZN8_9BACT</name>
<evidence type="ECO:0000313" key="2">
    <source>
        <dbReference type="EMBL" id="QDU84691.1"/>
    </source>
</evidence>
<gene>
    <name evidence="2" type="ORF">Pla163_18030</name>
</gene>
<keyword evidence="1" id="KW-0472">Membrane</keyword>
<dbReference type="InterPro" id="IPR041916">
    <property type="entry name" value="Anti_sigma_zinc_sf"/>
</dbReference>
<accession>A0A518CZN8</accession>
<feature type="transmembrane region" description="Helical" evidence="1">
    <location>
        <begin position="85"/>
        <end position="106"/>
    </location>
</feature>
<keyword evidence="1" id="KW-0812">Transmembrane</keyword>
<reference evidence="2 3" key="1">
    <citation type="submission" date="2019-02" db="EMBL/GenBank/DDBJ databases">
        <title>Deep-cultivation of Planctomycetes and their phenomic and genomic characterization uncovers novel biology.</title>
        <authorList>
            <person name="Wiegand S."/>
            <person name="Jogler M."/>
            <person name="Boedeker C."/>
            <person name="Pinto D."/>
            <person name="Vollmers J."/>
            <person name="Rivas-Marin E."/>
            <person name="Kohn T."/>
            <person name="Peeters S.H."/>
            <person name="Heuer A."/>
            <person name="Rast P."/>
            <person name="Oberbeckmann S."/>
            <person name="Bunk B."/>
            <person name="Jeske O."/>
            <person name="Meyerdierks A."/>
            <person name="Storesund J.E."/>
            <person name="Kallscheuer N."/>
            <person name="Luecker S."/>
            <person name="Lage O.M."/>
            <person name="Pohl T."/>
            <person name="Merkel B.J."/>
            <person name="Hornburger P."/>
            <person name="Mueller R.-W."/>
            <person name="Bruemmer F."/>
            <person name="Labrenz M."/>
            <person name="Spormann A.M."/>
            <person name="Op den Camp H."/>
            <person name="Overmann J."/>
            <person name="Amann R."/>
            <person name="Jetten M.S.M."/>
            <person name="Mascher T."/>
            <person name="Medema M.H."/>
            <person name="Devos D.P."/>
            <person name="Kaster A.-K."/>
            <person name="Ovreas L."/>
            <person name="Rohde M."/>
            <person name="Galperin M.Y."/>
            <person name="Jogler C."/>
        </authorList>
    </citation>
    <scope>NUCLEOTIDE SEQUENCE [LARGE SCALE GENOMIC DNA]</scope>
    <source>
        <strain evidence="2 3">Pla163</strain>
    </source>
</reference>
<sequence>MQHSDEQPTRDQLLAMAFADGELEGEERRAFELRLISEPELAGEVRDVRALAILARQVAPPEPQDAEWDRLERDLLQRLLKRGGFTLFSVAALISLVLIVLAAFEVTTFREVLLPTCTLCWIVGALALLVATLRWRSRTLPHDPYVDVTR</sequence>
<feature type="transmembrane region" description="Helical" evidence="1">
    <location>
        <begin position="112"/>
        <end position="133"/>
    </location>
</feature>
<evidence type="ECO:0000256" key="1">
    <source>
        <dbReference type="SAM" id="Phobius"/>
    </source>
</evidence>
<dbReference type="Gene3D" id="1.10.10.1320">
    <property type="entry name" value="Anti-sigma factor, zinc-finger domain"/>
    <property type="match status" value="1"/>
</dbReference>
<proteinExistence type="predicted"/>